<keyword evidence="2 3" id="KW-0663">Pyridoxal phosphate</keyword>
<proteinExistence type="predicted"/>
<dbReference type="SUPFAM" id="SSF50621">
    <property type="entry name" value="Alanine racemase C-terminal domain-like"/>
    <property type="match status" value="1"/>
</dbReference>
<dbReference type="InterPro" id="IPR022644">
    <property type="entry name" value="De-COase2_N"/>
</dbReference>
<dbReference type="AlphaFoldDB" id="A0A8J3BGX4"/>
<dbReference type="PRINTS" id="PR01182">
    <property type="entry name" value="ORNDCRBXLASE"/>
</dbReference>
<evidence type="ECO:0000256" key="3">
    <source>
        <dbReference type="PIRSR" id="PIRSR600183-50"/>
    </source>
</evidence>
<dbReference type="SUPFAM" id="SSF51419">
    <property type="entry name" value="PLP-binding barrel"/>
    <property type="match status" value="1"/>
</dbReference>
<comment type="caution">
    <text evidence="5">The sequence shown here is derived from an EMBL/GenBank/DDBJ whole genome shotgun (WGS) entry which is preliminary data.</text>
</comment>
<evidence type="ECO:0000313" key="5">
    <source>
        <dbReference type="EMBL" id="GGK08459.1"/>
    </source>
</evidence>
<dbReference type="PANTHER" id="PTHR43727">
    <property type="entry name" value="DIAMINOPIMELATE DECARBOXYLASE"/>
    <property type="match status" value="1"/>
</dbReference>
<dbReference type="Pfam" id="PF02784">
    <property type="entry name" value="Orn_Arg_deC_N"/>
    <property type="match status" value="1"/>
</dbReference>
<protein>
    <submittedName>
        <fullName evidence="5">Diaminopimelate decarboxylase</fullName>
    </submittedName>
</protein>
<evidence type="ECO:0000256" key="2">
    <source>
        <dbReference type="ARBA" id="ARBA00022898"/>
    </source>
</evidence>
<name>A0A8J3BGX4_9ACTN</name>
<comment type="cofactor">
    <cofactor evidence="1 3">
        <name>pyridoxal 5'-phosphate</name>
        <dbReference type="ChEBI" id="CHEBI:597326"/>
    </cofactor>
</comment>
<keyword evidence="6" id="KW-1185">Reference proteome</keyword>
<dbReference type="Proteomes" id="UP000649739">
    <property type="component" value="Unassembled WGS sequence"/>
</dbReference>
<dbReference type="Gene3D" id="3.20.20.10">
    <property type="entry name" value="Alanine racemase"/>
    <property type="match status" value="1"/>
</dbReference>
<dbReference type="RefSeq" id="WP_229784321.1">
    <property type="nucleotide sequence ID" value="NZ_BMQB01000012.1"/>
</dbReference>
<evidence type="ECO:0000313" key="6">
    <source>
        <dbReference type="Proteomes" id="UP000649739"/>
    </source>
</evidence>
<evidence type="ECO:0000256" key="1">
    <source>
        <dbReference type="ARBA" id="ARBA00001933"/>
    </source>
</evidence>
<gene>
    <name evidence="5" type="primary">lysA</name>
    <name evidence="5" type="ORF">GCM10010123_43010</name>
</gene>
<dbReference type="GO" id="GO:0006596">
    <property type="term" value="P:polyamine biosynthetic process"/>
    <property type="evidence" value="ECO:0007669"/>
    <property type="project" value="InterPro"/>
</dbReference>
<dbReference type="InterPro" id="IPR009006">
    <property type="entry name" value="Ala_racemase/Decarboxylase_C"/>
</dbReference>
<dbReference type="EMBL" id="BMQB01000012">
    <property type="protein sequence ID" value="GGK08459.1"/>
    <property type="molecule type" value="Genomic_DNA"/>
</dbReference>
<dbReference type="Gene3D" id="2.40.37.10">
    <property type="entry name" value="Lyase, Ornithine Decarboxylase, Chain A, domain 1"/>
    <property type="match status" value="1"/>
</dbReference>
<dbReference type="PRINTS" id="PR01179">
    <property type="entry name" value="ODADCRBXLASE"/>
</dbReference>
<dbReference type="InterPro" id="IPR002433">
    <property type="entry name" value="Orn_de-COase"/>
</dbReference>
<feature type="modified residue" description="N6-(pyridoxal phosphate)lysine" evidence="3">
    <location>
        <position position="54"/>
    </location>
</feature>
<feature type="domain" description="Orn/DAP/Arg decarboxylase 2 N-terminal" evidence="4">
    <location>
        <begin position="31"/>
        <end position="272"/>
    </location>
</feature>
<sequence>MSEPSPIPADVAAALAAQPAPVCAYVYRRADLAAAAERLRAVLPARARLLYAMKANSDPRVVKALADAVDGLEVASGGELLLARTLGVRRIAFGGPGKTDAALAEAVDAGARVHVESVHELRRLDHLARARGGGPVPVALRVNRAAAGPVGSHVMAGAATPFGLDEADLAAALAVPAPGLRIDGLHVHAVSNSLDAAAHGAWIADTARWAAGAAAAHGLPLAYLNVGGGLGVDHAGGAELDLAALGKGLAEADAALPDGVELVLEPGRYLAAGAGWYAAEVLDLKRVHGRWFAVLRGGTHHFRLPAAWGYDHPCAVLPVAAWPYPWERPEVRDAAVDVVGELCTPRDVLCRARPVARLRVGDVLVFGNAGAYGWDISHHDFLRHPHPATVVL</sequence>
<reference evidence="5" key="1">
    <citation type="journal article" date="2014" name="Int. J. Syst. Evol. Microbiol.">
        <title>Complete genome sequence of Corynebacterium casei LMG S-19264T (=DSM 44701T), isolated from a smear-ripened cheese.</title>
        <authorList>
            <consortium name="US DOE Joint Genome Institute (JGI-PGF)"/>
            <person name="Walter F."/>
            <person name="Albersmeier A."/>
            <person name="Kalinowski J."/>
            <person name="Ruckert C."/>
        </authorList>
    </citation>
    <scope>NUCLEOTIDE SEQUENCE</scope>
    <source>
        <strain evidence="5">JCM 3090</strain>
    </source>
</reference>
<reference evidence="5" key="2">
    <citation type="submission" date="2020-09" db="EMBL/GenBank/DDBJ databases">
        <authorList>
            <person name="Sun Q."/>
            <person name="Ohkuma M."/>
        </authorList>
    </citation>
    <scope>NUCLEOTIDE SEQUENCE</scope>
    <source>
        <strain evidence="5">JCM 3090</strain>
    </source>
</reference>
<evidence type="ECO:0000259" key="4">
    <source>
        <dbReference type="Pfam" id="PF02784"/>
    </source>
</evidence>
<dbReference type="GO" id="GO:0009089">
    <property type="term" value="P:lysine biosynthetic process via diaminopimelate"/>
    <property type="evidence" value="ECO:0007669"/>
    <property type="project" value="TreeGrafter"/>
</dbReference>
<organism evidence="5 6">
    <name type="scientific">Pilimelia anulata</name>
    <dbReference type="NCBI Taxonomy" id="53371"/>
    <lineage>
        <taxon>Bacteria</taxon>
        <taxon>Bacillati</taxon>
        <taxon>Actinomycetota</taxon>
        <taxon>Actinomycetes</taxon>
        <taxon>Micromonosporales</taxon>
        <taxon>Micromonosporaceae</taxon>
        <taxon>Pilimelia</taxon>
    </lineage>
</organism>
<dbReference type="InterPro" id="IPR029066">
    <property type="entry name" value="PLP-binding_barrel"/>
</dbReference>
<dbReference type="PANTHER" id="PTHR43727:SF2">
    <property type="entry name" value="GROUP IV DECARBOXYLASE"/>
    <property type="match status" value="1"/>
</dbReference>
<dbReference type="GO" id="GO:0008836">
    <property type="term" value="F:diaminopimelate decarboxylase activity"/>
    <property type="evidence" value="ECO:0007669"/>
    <property type="project" value="TreeGrafter"/>
</dbReference>
<dbReference type="InterPro" id="IPR000183">
    <property type="entry name" value="Orn/DAP/Arg_de-COase"/>
</dbReference>
<feature type="active site" description="Proton donor" evidence="3">
    <location>
        <position position="343"/>
    </location>
</feature>
<accession>A0A8J3BGX4</accession>